<feature type="transmembrane region" description="Helical" evidence="11">
    <location>
        <begin position="6"/>
        <end position="28"/>
    </location>
</feature>
<dbReference type="Pfam" id="PF07963">
    <property type="entry name" value="N_methyl"/>
    <property type="match status" value="1"/>
</dbReference>
<dbReference type="Proteomes" id="UP000321121">
    <property type="component" value="Unassembled WGS sequence"/>
</dbReference>
<keyword evidence="6 11" id="KW-0812">Transmembrane</keyword>
<dbReference type="NCBIfam" id="TIGR02532">
    <property type="entry name" value="IV_pilin_GFxxxE"/>
    <property type="match status" value="1"/>
</dbReference>
<name>A0ABQ0U7P7_9GAMM</name>
<keyword evidence="3" id="KW-1003">Cell membrane</keyword>
<evidence type="ECO:0000259" key="12">
    <source>
        <dbReference type="Pfam" id="PF12019"/>
    </source>
</evidence>
<sequence length="145" mass="15647">MKRASGFTLIELLVTIAVAMILATVAIPDFQRMMAASRVSSEYNEVLVGLNYARSEAIKRREDVTFTVTQATPWRYGVVDGSVLRQRSGEDTRTALSEGFSVTFGPLGKPTGGCASGCTLFLSNTYSDVRNRAISISPMGRVGEA</sequence>
<reference evidence="13 14" key="1">
    <citation type="submission" date="2019-07" db="EMBL/GenBank/DDBJ databases">
        <title>Whole genome shotgun sequence of Halomonas halophila NBRC 102604.</title>
        <authorList>
            <person name="Hosoyama A."/>
            <person name="Uohara A."/>
            <person name="Ohji S."/>
            <person name="Ichikawa N."/>
        </authorList>
    </citation>
    <scope>NUCLEOTIDE SEQUENCE [LARGE SCALE GENOMIC DNA]</scope>
    <source>
        <strain evidence="13 14">NBRC 102604</strain>
    </source>
</reference>
<dbReference type="RefSeq" id="WP_107182419.1">
    <property type="nucleotide sequence ID" value="NZ_BJUS01000048.1"/>
</dbReference>
<keyword evidence="5" id="KW-0997">Cell inner membrane</keyword>
<comment type="subcellular location">
    <subcellularLocation>
        <location evidence="1">Cell inner membrane</location>
        <topology evidence="1">Single-pass membrane protein</topology>
    </subcellularLocation>
</comment>
<evidence type="ECO:0000256" key="6">
    <source>
        <dbReference type="ARBA" id="ARBA00022692"/>
    </source>
</evidence>
<evidence type="ECO:0000256" key="9">
    <source>
        <dbReference type="ARBA" id="ARBA00025772"/>
    </source>
</evidence>
<dbReference type="Pfam" id="PF12019">
    <property type="entry name" value="GspH"/>
    <property type="match status" value="1"/>
</dbReference>
<organism evidence="13 14">
    <name type="scientific">Halomonas halophila</name>
    <dbReference type="NCBI Taxonomy" id="29573"/>
    <lineage>
        <taxon>Bacteria</taxon>
        <taxon>Pseudomonadati</taxon>
        <taxon>Pseudomonadota</taxon>
        <taxon>Gammaproteobacteria</taxon>
        <taxon>Oceanospirillales</taxon>
        <taxon>Halomonadaceae</taxon>
        <taxon>Halomonas</taxon>
    </lineage>
</organism>
<evidence type="ECO:0000256" key="10">
    <source>
        <dbReference type="ARBA" id="ARBA00030775"/>
    </source>
</evidence>
<keyword evidence="8 11" id="KW-0472">Membrane</keyword>
<dbReference type="PROSITE" id="PS00409">
    <property type="entry name" value="PROKAR_NTER_METHYL"/>
    <property type="match status" value="1"/>
</dbReference>
<evidence type="ECO:0000256" key="7">
    <source>
        <dbReference type="ARBA" id="ARBA00022989"/>
    </source>
</evidence>
<gene>
    <name evidence="13" type="ORF">HHA04nite_30650</name>
</gene>
<dbReference type="EMBL" id="BJUS01000048">
    <property type="protein sequence ID" value="GEK74521.1"/>
    <property type="molecule type" value="Genomic_DNA"/>
</dbReference>
<comment type="caution">
    <text evidence="13">The sequence shown here is derived from an EMBL/GenBank/DDBJ whole genome shotgun (WGS) entry which is preliminary data.</text>
</comment>
<keyword evidence="4" id="KW-0488">Methylation</keyword>
<dbReference type="InterPro" id="IPR045584">
    <property type="entry name" value="Pilin-like"/>
</dbReference>
<keyword evidence="7 11" id="KW-1133">Transmembrane helix</keyword>
<evidence type="ECO:0000256" key="2">
    <source>
        <dbReference type="ARBA" id="ARBA00021549"/>
    </source>
</evidence>
<protein>
    <recommendedName>
        <fullName evidence="2">Type II secretion system protein H</fullName>
    </recommendedName>
    <alternativeName>
        <fullName evidence="10">General secretion pathway protein H</fullName>
    </alternativeName>
</protein>
<dbReference type="Gene3D" id="3.55.40.10">
    <property type="entry name" value="minor pseudopilin epsh domain"/>
    <property type="match status" value="1"/>
</dbReference>
<evidence type="ECO:0000256" key="11">
    <source>
        <dbReference type="SAM" id="Phobius"/>
    </source>
</evidence>
<proteinExistence type="inferred from homology"/>
<dbReference type="InterPro" id="IPR012902">
    <property type="entry name" value="N_methyl_site"/>
</dbReference>
<evidence type="ECO:0000256" key="5">
    <source>
        <dbReference type="ARBA" id="ARBA00022519"/>
    </source>
</evidence>
<dbReference type="SUPFAM" id="SSF54523">
    <property type="entry name" value="Pili subunits"/>
    <property type="match status" value="1"/>
</dbReference>
<dbReference type="InterPro" id="IPR022346">
    <property type="entry name" value="T2SS_GspH"/>
</dbReference>
<evidence type="ECO:0000256" key="3">
    <source>
        <dbReference type="ARBA" id="ARBA00022475"/>
    </source>
</evidence>
<evidence type="ECO:0000256" key="4">
    <source>
        <dbReference type="ARBA" id="ARBA00022481"/>
    </source>
</evidence>
<accession>A0ABQ0U7P7</accession>
<feature type="domain" description="General secretion pathway GspH" evidence="12">
    <location>
        <begin position="44"/>
        <end position="140"/>
    </location>
</feature>
<evidence type="ECO:0000313" key="13">
    <source>
        <dbReference type="EMBL" id="GEK74521.1"/>
    </source>
</evidence>
<evidence type="ECO:0000313" key="14">
    <source>
        <dbReference type="Proteomes" id="UP000321121"/>
    </source>
</evidence>
<keyword evidence="14" id="KW-1185">Reference proteome</keyword>
<evidence type="ECO:0000256" key="8">
    <source>
        <dbReference type="ARBA" id="ARBA00023136"/>
    </source>
</evidence>
<evidence type="ECO:0000256" key="1">
    <source>
        <dbReference type="ARBA" id="ARBA00004377"/>
    </source>
</evidence>
<comment type="similarity">
    <text evidence="9">Belongs to the GSP H family.</text>
</comment>